<dbReference type="InterPro" id="IPR015421">
    <property type="entry name" value="PyrdxlP-dep_Trfase_major"/>
</dbReference>
<evidence type="ECO:0000259" key="6">
    <source>
        <dbReference type="Pfam" id="PF00155"/>
    </source>
</evidence>
<dbReference type="GO" id="GO:0047804">
    <property type="term" value="F:cysteine-S-conjugate beta-lyase activity"/>
    <property type="evidence" value="ECO:0007669"/>
    <property type="project" value="UniProtKB-EC"/>
</dbReference>
<dbReference type="OrthoDB" id="9802872at2"/>
<dbReference type="KEGG" id="cad:Curi_c11700"/>
<dbReference type="Pfam" id="PF00155">
    <property type="entry name" value="Aminotran_1_2"/>
    <property type="match status" value="1"/>
</dbReference>
<dbReference type="PANTHER" id="PTHR43525">
    <property type="entry name" value="PROTEIN MALY"/>
    <property type="match status" value="1"/>
</dbReference>
<evidence type="ECO:0000256" key="1">
    <source>
        <dbReference type="ARBA" id="ARBA00001933"/>
    </source>
</evidence>
<dbReference type="EMBL" id="CP003326">
    <property type="protein sequence ID" value="AFS78183.1"/>
    <property type="molecule type" value="Genomic_DNA"/>
</dbReference>
<protein>
    <recommendedName>
        <fullName evidence="2">cysteine-S-conjugate beta-lyase</fullName>
        <ecNumber evidence="2">4.4.1.13</ecNumber>
    </recommendedName>
</protein>
<keyword evidence="4 7" id="KW-0456">Lyase</keyword>
<evidence type="ECO:0000313" key="7">
    <source>
        <dbReference type="EMBL" id="AFS78183.1"/>
    </source>
</evidence>
<evidence type="ECO:0000256" key="3">
    <source>
        <dbReference type="ARBA" id="ARBA00022898"/>
    </source>
</evidence>
<dbReference type="InterPro" id="IPR015422">
    <property type="entry name" value="PyrdxlP-dep_Trfase_small"/>
</dbReference>
<organism evidence="7 8">
    <name type="scientific">Gottschalkia acidurici (strain ATCC 7906 / DSM 604 / BCRC 14475 / CIP 104303 / KCTC 5404 / NCIMB 10678 / 9a)</name>
    <name type="common">Clostridium acidurici</name>
    <dbReference type="NCBI Taxonomy" id="1128398"/>
    <lineage>
        <taxon>Bacteria</taxon>
        <taxon>Bacillati</taxon>
        <taxon>Bacillota</taxon>
        <taxon>Tissierellia</taxon>
        <taxon>Tissierellales</taxon>
        <taxon>Gottschalkiaceae</taxon>
        <taxon>Gottschalkia</taxon>
    </lineage>
</organism>
<evidence type="ECO:0000256" key="4">
    <source>
        <dbReference type="ARBA" id="ARBA00023239"/>
    </source>
</evidence>
<dbReference type="InterPro" id="IPR027619">
    <property type="entry name" value="C-S_lyase_PatB-like"/>
</dbReference>
<evidence type="ECO:0000313" key="8">
    <source>
        <dbReference type="Proteomes" id="UP000006094"/>
    </source>
</evidence>
<dbReference type="RefSeq" id="WP_014967320.1">
    <property type="nucleotide sequence ID" value="NC_018664.1"/>
</dbReference>
<feature type="domain" description="Aminotransferase class I/classII large" evidence="6">
    <location>
        <begin position="32"/>
        <end position="386"/>
    </location>
</feature>
<name>K0AWG8_GOTA9</name>
<proteinExistence type="inferred from homology"/>
<dbReference type="STRING" id="1128398.Curi_c11700"/>
<reference evidence="7 8" key="1">
    <citation type="journal article" date="2012" name="PLoS ONE">
        <title>The purine-utilizing bacterium Clostridium acidurici 9a: a genome-guided metabolic reconsideration.</title>
        <authorList>
            <person name="Hartwich K."/>
            <person name="Poehlein A."/>
            <person name="Daniel R."/>
        </authorList>
    </citation>
    <scope>NUCLEOTIDE SEQUENCE [LARGE SCALE GENOMIC DNA]</scope>
    <source>
        <strain evidence="8">ATCC 7906 / DSM 604 / BCRC 14475 / CIP 104303 / KCTC 5404 / NCIMB 10678 / 9a</strain>
    </source>
</reference>
<dbReference type="PATRIC" id="fig|1128398.3.peg.1180"/>
<dbReference type="CDD" id="cd00609">
    <property type="entry name" value="AAT_like"/>
    <property type="match status" value="1"/>
</dbReference>
<dbReference type="InterPro" id="IPR004839">
    <property type="entry name" value="Aminotransferase_I/II_large"/>
</dbReference>
<accession>K0AWG8</accession>
<evidence type="ECO:0000256" key="5">
    <source>
        <dbReference type="ARBA" id="ARBA00037974"/>
    </source>
</evidence>
<dbReference type="HOGENOM" id="CLU_017584_15_0_9"/>
<dbReference type="Proteomes" id="UP000006094">
    <property type="component" value="Chromosome"/>
</dbReference>
<comment type="similarity">
    <text evidence="5">Belongs to the class-II pyridoxal-phosphate-dependent aminotransferase family. MalY/PatB cystathionine beta-lyase subfamily.</text>
</comment>
<dbReference type="InterPro" id="IPR015424">
    <property type="entry name" value="PyrdxlP-dep_Trfase"/>
</dbReference>
<keyword evidence="3" id="KW-0663">Pyridoxal phosphate</keyword>
<evidence type="ECO:0000256" key="2">
    <source>
        <dbReference type="ARBA" id="ARBA00012224"/>
    </source>
</evidence>
<comment type="cofactor">
    <cofactor evidence="1">
        <name>pyridoxal 5'-phosphate</name>
        <dbReference type="ChEBI" id="CHEBI:597326"/>
    </cofactor>
</comment>
<dbReference type="Gene3D" id="3.40.640.10">
    <property type="entry name" value="Type I PLP-dependent aspartate aminotransferase-like (Major domain)"/>
    <property type="match status" value="1"/>
</dbReference>
<dbReference type="NCBIfam" id="TIGR04350">
    <property type="entry name" value="C_S_lyase_PatB"/>
    <property type="match status" value="1"/>
</dbReference>
<sequence length="392" mass="45562">MSKKYNFDEVIDRMGTYSNKWDGAYKYFGTNDLIPLWIADMDFAPPREAVEVIEKRAKHGIYGYTLTESKHRKPFIEWCKSRYRYDVKEEWIVNTPGVVPAICAAIQSLTNEGDEIMIQPPVYPPFFNSVKNNDRKLVENPLILKDGKYEIDFDDLEYKIKNGNIKMLLLCNPHNPVGRVWNREDLEKIMNICKEHNILVFSDEIHGDIIYKGNQFNSLMTFPKEYYDNIIVATAPSKTFNIAGLYYSNILIPNEDIRQKVRLVLTKLNISAENVFSINAGAAVYEYGEDWVDELVDYLEENAKFVEQFIKERLPKIKTFNLEGTYLMWLDFRELFEDQDELKDFLINKAKVGLNDGTTFGSQYVGFARLNIASPRSIIEEGLKRIEKALNI</sequence>
<dbReference type="GO" id="GO:0030170">
    <property type="term" value="F:pyridoxal phosphate binding"/>
    <property type="evidence" value="ECO:0007669"/>
    <property type="project" value="InterPro"/>
</dbReference>
<gene>
    <name evidence="7" type="primary">patB</name>
    <name evidence="7" type="ordered locus">Curi_c11700</name>
</gene>
<dbReference type="Gene3D" id="3.90.1150.10">
    <property type="entry name" value="Aspartate Aminotransferase, domain 1"/>
    <property type="match status" value="1"/>
</dbReference>
<dbReference type="AlphaFoldDB" id="K0AWG8"/>
<keyword evidence="8" id="KW-1185">Reference proteome</keyword>
<dbReference type="InterPro" id="IPR051798">
    <property type="entry name" value="Class-II_PLP-Dep_Aminotrans"/>
</dbReference>
<dbReference type="EC" id="4.4.1.13" evidence="2"/>
<dbReference type="eggNOG" id="COG1168">
    <property type="taxonomic scope" value="Bacteria"/>
</dbReference>
<dbReference type="SUPFAM" id="SSF53383">
    <property type="entry name" value="PLP-dependent transferases"/>
    <property type="match status" value="1"/>
</dbReference>
<dbReference type="PANTHER" id="PTHR43525:SF1">
    <property type="entry name" value="PROTEIN MALY"/>
    <property type="match status" value="1"/>
</dbReference>